<proteinExistence type="predicted"/>
<evidence type="ECO:0000313" key="2">
    <source>
        <dbReference type="EMBL" id="EOA55422.1"/>
    </source>
</evidence>
<accession>U6RHA1</accession>
<dbReference type="eggNOG" id="COG3169">
    <property type="taxonomic scope" value="Bacteria"/>
</dbReference>
<evidence type="ECO:0000313" key="3">
    <source>
        <dbReference type="Proteomes" id="UP000017831"/>
    </source>
</evidence>
<keyword evidence="3" id="KW-1185">Reference proteome</keyword>
<evidence type="ECO:0000256" key="1">
    <source>
        <dbReference type="SAM" id="Phobius"/>
    </source>
</evidence>
<sequence>MVSQGIYSIILLIFSNVFMTFAWYGHLKMKQEFSWFAALPLIGVIAFSWAVAFFEYNKTEKPNWKFNTLC</sequence>
<dbReference type="Proteomes" id="UP000017831">
    <property type="component" value="Unassembled WGS sequence"/>
</dbReference>
<reference evidence="2 3" key="1">
    <citation type="submission" date="2013-04" db="EMBL/GenBank/DDBJ databases">
        <title>The Genome Sequence of Bacteroides massiliensis DSM 17679.</title>
        <authorList>
            <consortium name="The Broad Institute Genomics Platform"/>
            <person name="Earl A."/>
            <person name="Ward D."/>
            <person name="Feldgarden M."/>
            <person name="Gevers D."/>
            <person name="Martens E."/>
            <person name="Fenner L."/>
            <person name="Roux V."/>
            <person name="Mallet M.N."/>
            <person name="Raoult D."/>
            <person name="Walker B."/>
            <person name="Young S."/>
            <person name="Zeng Q."/>
            <person name="Gargeya S."/>
            <person name="Fitzgerald M."/>
            <person name="Haas B."/>
            <person name="Abouelleil A."/>
            <person name="Allen A.W."/>
            <person name="Alvarado L."/>
            <person name="Arachchi H.M."/>
            <person name="Berlin A.M."/>
            <person name="Chapman S.B."/>
            <person name="Gainer-Dewar J."/>
            <person name="Goldberg J."/>
            <person name="Griggs A."/>
            <person name="Gujja S."/>
            <person name="Hansen M."/>
            <person name="Howarth C."/>
            <person name="Imamovic A."/>
            <person name="Ireland A."/>
            <person name="Larimer J."/>
            <person name="McCowan C."/>
            <person name="Murphy C."/>
            <person name="Pearson M."/>
            <person name="Poon T.W."/>
            <person name="Priest M."/>
            <person name="Roberts A."/>
            <person name="Saif S."/>
            <person name="Shea T."/>
            <person name="Sisk P."/>
            <person name="Sykes S."/>
            <person name="Wortman J."/>
            <person name="Nusbaum C."/>
            <person name="Birren B."/>
        </authorList>
    </citation>
    <scope>NUCLEOTIDE SEQUENCE [LARGE SCALE GENOMIC DNA]</scope>
    <source>
        <strain evidence="3">B84634 / Timone 84634 / DSM 17679 / JCM 13223</strain>
    </source>
</reference>
<keyword evidence="1" id="KW-0812">Transmembrane</keyword>
<name>U6RHA1_9BACT</name>
<dbReference type="PANTHER" id="PTHR38482">
    <property type="entry name" value="DMT FAMILY PROTEIN"/>
    <property type="match status" value="1"/>
</dbReference>
<organism evidence="2 3">
    <name type="scientific">Phocaeicola massiliensis B84634 = Timone 84634 = DSM 17679 = JCM 13223</name>
    <dbReference type="NCBI Taxonomy" id="1121098"/>
    <lineage>
        <taxon>Bacteria</taxon>
        <taxon>Pseudomonadati</taxon>
        <taxon>Bacteroidota</taxon>
        <taxon>Bacteroidia</taxon>
        <taxon>Bacteroidales</taxon>
        <taxon>Bacteroidaceae</taxon>
        <taxon>Phocaeicola</taxon>
    </lineage>
</organism>
<dbReference type="OrthoDB" id="9805206at2"/>
<feature type="transmembrane region" description="Helical" evidence="1">
    <location>
        <begin position="33"/>
        <end position="54"/>
    </location>
</feature>
<gene>
    <name evidence="2" type="ORF">HMPREF1534_01595</name>
</gene>
<dbReference type="HOGENOM" id="CLU_2822227_0_0_10"/>
<feature type="transmembrane region" description="Helical" evidence="1">
    <location>
        <begin position="6"/>
        <end position="26"/>
    </location>
</feature>
<dbReference type="Pfam" id="PF04342">
    <property type="entry name" value="DMT_6"/>
    <property type="match status" value="1"/>
</dbReference>
<dbReference type="GeneID" id="60062421"/>
<keyword evidence="1" id="KW-0472">Membrane</keyword>
<dbReference type="RefSeq" id="WP_005939369.1">
    <property type="nucleotide sequence ID" value="NZ_KB905472.1"/>
</dbReference>
<dbReference type="EMBL" id="AQHY01000020">
    <property type="protein sequence ID" value="EOA55422.1"/>
    <property type="molecule type" value="Genomic_DNA"/>
</dbReference>
<dbReference type="AlphaFoldDB" id="U6RHA1"/>
<comment type="caution">
    <text evidence="2">The sequence shown here is derived from an EMBL/GenBank/DDBJ whole genome shotgun (WGS) entry which is preliminary data.</text>
</comment>
<protein>
    <submittedName>
        <fullName evidence="2">Uncharacterized protein</fullName>
    </submittedName>
</protein>
<dbReference type="InterPro" id="IPR007437">
    <property type="entry name" value="DUF486"/>
</dbReference>
<dbReference type="STRING" id="1121098.HMPREF1534_01595"/>
<keyword evidence="1" id="KW-1133">Transmembrane helix</keyword>
<dbReference type="PATRIC" id="fig|1121098.3.peg.1624"/>
<dbReference type="PANTHER" id="PTHR38482:SF1">
    <property type="entry name" value="DMT FAMILY PROTEIN"/>
    <property type="match status" value="1"/>
</dbReference>